<proteinExistence type="predicted"/>
<dbReference type="EMBL" id="BOMM01000090">
    <property type="protein sequence ID" value="GIE16540.1"/>
    <property type="molecule type" value="Genomic_DNA"/>
</dbReference>
<feature type="transmembrane region" description="Helical" evidence="1">
    <location>
        <begin position="100"/>
        <end position="124"/>
    </location>
</feature>
<evidence type="ECO:0000256" key="1">
    <source>
        <dbReference type="SAM" id="Phobius"/>
    </source>
</evidence>
<feature type="transmembrane region" description="Helical" evidence="1">
    <location>
        <begin position="165"/>
        <end position="187"/>
    </location>
</feature>
<gene>
    <name evidence="2" type="ORF">Afe05nite_83800</name>
</gene>
<evidence type="ECO:0000313" key="2">
    <source>
        <dbReference type="EMBL" id="GIE16540.1"/>
    </source>
</evidence>
<organism evidence="2 3">
    <name type="scientific">Paractinoplanes ferrugineus</name>
    <dbReference type="NCBI Taxonomy" id="113564"/>
    <lineage>
        <taxon>Bacteria</taxon>
        <taxon>Bacillati</taxon>
        <taxon>Actinomycetota</taxon>
        <taxon>Actinomycetes</taxon>
        <taxon>Micromonosporales</taxon>
        <taxon>Micromonosporaceae</taxon>
        <taxon>Paractinoplanes</taxon>
    </lineage>
</organism>
<comment type="caution">
    <text evidence="2">The sequence shown here is derived from an EMBL/GenBank/DDBJ whole genome shotgun (WGS) entry which is preliminary data.</text>
</comment>
<sequence length="451" mass="47518">MKQQSDLRPVATSRILRTELRRSGARWAALTLLVTSTWLLYSGRERWPVGYMLLALDQRWYLPLLIGLAMAAGAAQAGRERRARVGELFAGVPRPRAQQVVPMLLAYGIPLFLAYVGATALAALRIVSTAHYLRTGAFAGVVTAGALAVVAAAWFGLLIGRVLPYVATAPGLAIAALVSPLAAQWLAGRAQWLSSLVFPFTGLGGLTDFASLPGRFSIAQILYLSGLAAGAALLFAATRRRDRLRALIPPALGTAAAVLLLHGGSAFVSDPVDPAARELVCTGDGPPVCVARLHSGVLTEVTPPARAALARLARLPDGPSRAQEYLDAADRPVHQSPDTLLIPLTIDENGHASDLDRLEGYLLRNLGVLPFACPDDSPGPDTATVAAAEAWLLGTDPEPAGRNSAAEAAEARELLRGLRRLDEPAAAARVAAVRRAVLACTTGDLRNRPPA</sequence>
<dbReference type="RefSeq" id="WP_203822876.1">
    <property type="nucleotide sequence ID" value="NZ_BAAABP010000053.1"/>
</dbReference>
<feature type="transmembrane region" description="Helical" evidence="1">
    <location>
        <begin position="24"/>
        <end position="41"/>
    </location>
</feature>
<keyword evidence="1" id="KW-0812">Transmembrane</keyword>
<keyword evidence="1" id="KW-1133">Transmembrane helix</keyword>
<feature type="transmembrane region" description="Helical" evidence="1">
    <location>
        <begin position="136"/>
        <end position="158"/>
    </location>
</feature>
<keyword evidence="3" id="KW-1185">Reference proteome</keyword>
<reference evidence="2" key="1">
    <citation type="submission" date="2021-01" db="EMBL/GenBank/DDBJ databases">
        <title>Whole genome shotgun sequence of Actinoplanes ferrugineus NBRC 15555.</title>
        <authorList>
            <person name="Komaki H."/>
            <person name="Tamura T."/>
        </authorList>
    </citation>
    <scope>NUCLEOTIDE SEQUENCE</scope>
    <source>
        <strain evidence="2">NBRC 15555</strain>
    </source>
</reference>
<protein>
    <submittedName>
        <fullName evidence="2">Uncharacterized protein</fullName>
    </submittedName>
</protein>
<feature type="transmembrane region" description="Helical" evidence="1">
    <location>
        <begin position="216"/>
        <end position="235"/>
    </location>
</feature>
<accession>A0A919J8K8</accession>
<name>A0A919J8K8_9ACTN</name>
<dbReference type="Proteomes" id="UP000598174">
    <property type="component" value="Unassembled WGS sequence"/>
</dbReference>
<evidence type="ECO:0000313" key="3">
    <source>
        <dbReference type="Proteomes" id="UP000598174"/>
    </source>
</evidence>
<keyword evidence="1" id="KW-0472">Membrane</keyword>
<feature type="transmembrane region" description="Helical" evidence="1">
    <location>
        <begin position="61"/>
        <end position="79"/>
    </location>
</feature>
<dbReference type="AlphaFoldDB" id="A0A919J8K8"/>